<keyword evidence="2" id="KW-0560">Oxidoreductase</keyword>
<dbReference type="Proteomes" id="UP000032049">
    <property type="component" value="Unassembled WGS sequence"/>
</dbReference>
<reference evidence="4 5" key="1">
    <citation type="submission" date="2015-01" db="EMBL/GenBank/DDBJ databases">
        <title>Draft genome sequence of Pedobacter sp. NL19 isolated from sludge of an effluent treatment pond in an abandoned uranium mine.</title>
        <authorList>
            <person name="Santos T."/>
            <person name="Caetano T."/>
            <person name="Covas C."/>
            <person name="Cruz A."/>
            <person name="Mendo S."/>
        </authorList>
    </citation>
    <scope>NUCLEOTIDE SEQUENCE [LARGE SCALE GENOMIC DNA]</scope>
    <source>
        <strain evidence="4 5">NL19</strain>
    </source>
</reference>
<gene>
    <name evidence="4" type="ORF">TH53_02155</name>
</gene>
<keyword evidence="5" id="KW-1185">Reference proteome</keyword>
<feature type="domain" description="NmrA-like" evidence="3">
    <location>
        <begin position="71"/>
        <end position="251"/>
    </location>
</feature>
<evidence type="ECO:0000313" key="5">
    <source>
        <dbReference type="Proteomes" id="UP000032049"/>
    </source>
</evidence>
<comment type="caution">
    <text evidence="4">The sequence shown here is derived from an EMBL/GenBank/DDBJ whole genome shotgun (WGS) entry which is preliminary data.</text>
</comment>
<dbReference type="AlphaFoldDB" id="A0A0D0GND5"/>
<dbReference type="GO" id="GO:0016491">
    <property type="term" value="F:oxidoreductase activity"/>
    <property type="evidence" value="ECO:0007669"/>
    <property type="project" value="UniProtKB-KW"/>
</dbReference>
<protein>
    <recommendedName>
        <fullName evidence="3">NmrA-like domain-containing protein</fullName>
    </recommendedName>
</protein>
<dbReference type="InterPro" id="IPR036291">
    <property type="entry name" value="NAD(P)-bd_dom_sf"/>
</dbReference>
<evidence type="ECO:0000256" key="1">
    <source>
        <dbReference type="ARBA" id="ARBA00022857"/>
    </source>
</evidence>
<dbReference type="RefSeq" id="WP_041877944.1">
    <property type="nucleotide sequence ID" value="NZ_CP157278.1"/>
</dbReference>
<organism evidence="4 5">
    <name type="scientific">Pedobacter lusitanus</name>
    <dbReference type="NCBI Taxonomy" id="1503925"/>
    <lineage>
        <taxon>Bacteria</taxon>
        <taxon>Pseudomonadati</taxon>
        <taxon>Bacteroidota</taxon>
        <taxon>Sphingobacteriia</taxon>
        <taxon>Sphingobacteriales</taxon>
        <taxon>Sphingobacteriaceae</taxon>
        <taxon>Pedobacter</taxon>
    </lineage>
</organism>
<dbReference type="Pfam" id="PF05368">
    <property type="entry name" value="NmrA"/>
    <property type="match status" value="1"/>
</dbReference>
<evidence type="ECO:0000256" key="2">
    <source>
        <dbReference type="ARBA" id="ARBA00023002"/>
    </source>
</evidence>
<name>A0A0D0GND5_9SPHI</name>
<dbReference type="PANTHER" id="PTHR47706:SF6">
    <property type="entry name" value="NMRA-LIKE FAMILY PROTEIN (AFU_ORTHOLOGUE AFUA_6G00280)"/>
    <property type="match status" value="1"/>
</dbReference>
<dbReference type="OrthoDB" id="5540862at2"/>
<dbReference type="SUPFAM" id="SSF51735">
    <property type="entry name" value="NAD(P)-binding Rossmann-fold domains"/>
    <property type="match status" value="1"/>
</dbReference>
<evidence type="ECO:0000259" key="3">
    <source>
        <dbReference type="Pfam" id="PF05368"/>
    </source>
</evidence>
<dbReference type="CDD" id="cd05259">
    <property type="entry name" value="PCBER_SDR_a"/>
    <property type="match status" value="1"/>
</dbReference>
<dbReference type="InterPro" id="IPR045312">
    <property type="entry name" value="PCBER-like"/>
</dbReference>
<sequence>MEKSFLIIGKGEVGMAMLNSLYAYQQAHAEQLHIGVLVQPSASIDTFVRNNPGFGNLVIEAIDLVKETIPDLAAVFKKYDTVICCSGFSGGEGMQVKITKAVLEAKIRRYIPWQFGVDYDKIGRGSAQPTFDEQLEVRDLLRAQNNTHWIIVSAGMITSFLFREDFGVISLSDRKIHALGDWKHSLTLTSCEDIGALTIGILFQEPEILDQVIFVAGETLSFEEIANKVESLFDDKFERILWDIPHLQKKIQDNPDDVFSRYHLVFTNPGVAWPMSETFNHKKNIPAADIAQWIKENILHSSD</sequence>
<dbReference type="PANTHER" id="PTHR47706">
    <property type="entry name" value="NMRA-LIKE FAMILY PROTEIN"/>
    <property type="match status" value="1"/>
</dbReference>
<dbReference type="InterPro" id="IPR008030">
    <property type="entry name" value="NmrA-like"/>
</dbReference>
<dbReference type="InterPro" id="IPR051609">
    <property type="entry name" value="NmrA/Isoflavone_reductase-like"/>
</dbReference>
<dbReference type="Gene3D" id="3.90.25.10">
    <property type="entry name" value="UDP-galactose 4-epimerase, domain 1"/>
    <property type="match status" value="1"/>
</dbReference>
<dbReference type="EMBL" id="JXRA01000007">
    <property type="protein sequence ID" value="KIO78707.1"/>
    <property type="molecule type" value="Genomic_DNA"/>
</dbReference>
<evidence type="ECO:0000313" key="4">
    <source>
        <dbReference type="EMBL" id="KIO78707.1"/>
    </source>
</evidence>
<accession>A0A0D0GND5</accession>
<dbReference type="STRING" id="1503925.TH53_02155"/>
<dbReference type="Gene3D" id="3.40.50.720">
    <property type="entry name" value="NAD(P)-binding Rossmann-like Domain"/>
    <property type="match status" value="1"/>
</dbReference>
<keyword evidence="1" id="KW-0521">NADP</keyword>
<proteinExistence type="predicted"/>